<evidence type="ECO:0000313" key="1">
    <source>
        <dbReference type="EMBL" id="CDW45274.1"/>
    </source>
</evidence>
<proteinExistence type="predicted"/>
<dbReference type="EMBL" id="HACA01027913">
    <property type="protein sequence ID" value="CDW45274.1"/>
    <property type="molecule type" value="Transcribed_RNA"/>
</dbReference>
<reference evidence="1" key="1">
    <citation type="submission" date="2014-05" db="EMBL/GenBank/DDBJ databases">
        <authorList>
            <person name="Chronopoulou M."/>
        </authorList>
    </citation>
    <scope>NUCLEOTIDE SEQUENCE</scope>
    <source>
        <tissue evidence="1">Whole organism</tissue>
    </source>
</reference>
<accession>A0A0K2V445</accession>
<dbReference type="OrthoDB" id="6748606at2759"/>
<dbReference type="AlphaFoldDB" id="A0A0K2V445"/>
<name>A0A0K2V445_LEPSM</name>
<organism evidence="1">
    <name type="scientific">Lepeophtheirus salmonis</name>
    <name type="common">Salmon louse</name>
    <name type="synonym">Caligus salmonis</name>
    <dbReference type="NCBI Taxonomy" id="72036"/>
    <lineage>
        <taxon>Eukaryota</taxon>
        <taxon>Metazoa</taxon>
        <taxon>Ecdysozoa</taxon>
        <taxon>Arthropoda</taxon>
        <taxon>Crustacea</taxon>
        <taxon>Multicrustacea</taxon>
        <taxon>Hexanauplia</taxon>
        <taxon>Copepoda</taxon>
        <taxon>Siphonostomatoida</taxon>
        <taxon>Caligidae</taxon>
        <taxon>Lepeophtheirus</taxon>
    </lineage>
</organism>
<protein>
    <submittedName>
        <fullName evidence="1">Putative LOC100573124 [Acyrthosiphon pisum]</fullName>
    </submittedName>
</protein>
<sequence length="243" mass="28277">MLFAKKNINWLENFRTKSSKENCFSAETFFTLIQTTSAMMDLTQYLISNKSFSYVLTGQIQSDPLHRKFGFCRYSSRCNYYTSVRQFLETEKSVQLSSLIKFSKMRLVDNREHFVQKFEDDLFTAADFLLENLSINVIPAHVTSGITFYFSGYCEKSILSIVNCSFCKLYLISEDDNSQSNLSMLSLFDEIDNHTLESHKDFIKNISRGSLIETSDKLFILIQEAAKKKSIWYKVKKLITEKK</sequence>